<comment type="caution">
    <text evidence="3">The sequence shown here is derived from an EMBL/GenBank/DDBJ whole genome shotgun (WGS) entry which is preliminary data.</text>
</comment>
<sequence length="1263" mass="138634">MRGSFGRVMAMIWLGLWLIAGPTAWADVLITEFLAGNDTVLADEDGDFRDWIEIFNSGSSTADLGGYYLTDESGNLTKWQIPAGTSLEPSSFLVVFASDKDRAVAGEELHTNFKLSTSGEYLALVAADGSTVLSEFSPEFPAQSTDVSYGLQQSGDRTDEVVVDVDGSCRVWVPDSDVLGLTWTGLGFDDSSWTAGALGVGYERSSGYQDLIETDVEVAMYNLNGSAYIRVPFQVADVNELLGLSLELQYDDGCAIYLNGTYVAGPNAPAAPEWDSQALNDHPDPQSLTFETIDLGDYLHLLQEGENVLALQGMNKNLSSSDFLIRPRLVASRRSESTIGAPSYFTTPTPGAVNGMDQLMLQQQVVISEASQTFFSSFQVTLSGAEVGQEIRYTLDGSLPQREGPLYSGPIEITGSTQIRARVFADSGAYGPTSTETYLFVSEDLRDFKSNLPIIILDNFGGGRPDNKTEMFMAVIPTDESGIAAIGAPFQVATRGTMKVRGSSSSSWNKYSMSIEAWDGDDQDHSIAPLGFPAEADWVLGSKYQFDRALMRNDLAYRLSNDLGEYAARTRHVEVLNNTGGGEVSYAGAYFGVYSLTEKIKRDGDRVDVERMSATDTIEPEVTGGYIFKEDRLDPGDSGFTVDGAGRMAHVYPKEEDITAEQKAWLVSYLNAFDDALNDPSWSHPESGKHFTEYIKQGAWLKHHWINTLTKNVDGFRLSGYYYKDRESKVGAGPVWDFDRTMQSTDGRDDNPETWDGTGDSSKTWSDSRFPWWGRALENPDFRQAHTDFWQSQRADGAFSWAHVEAVIDEFDLVLNTEVANDIGIEGTAQERNFAKWSEVSPRNGSHAAEVTILKDWLRSRMEWIDTQYTARPEFDRSPGQVAPGTVVSFASSAATIYYTLDGSDPRLPGGDVSPSAITGVPITVDETRVITARARLGTGLTSWSGPVQGLFLVGPVADASNLVLSEVHYAPRPPSSPEELAVSSDAADFEFIECRNISDVDTIDLHGVRFIAGIDFDFSSSAVTSLAPGERVLLVRSLAAFRARYGTSYNDCIAGEYASDKLDNAGERIHLVNAFDQTIADFTYSDTFPWPSAAGNPGYSLVMRKASPSLSDYLEARSWRSSGWMDGNPDASDSSRLVGSPGSDHDGDGWMHLLEYVQGTREDEGSDYPEPLSVAVQPLEVEGVESSYLTVTYVRNLTADDAEMELQVSEDLVGWNTGEPHLYFVTEVNQGDGTSRVTYRRPSPHRGDETPECYFRLRVWMP</sequence>
<dbReference type="Gene3D" id="2.60.40.1260">
    <property type="entry name" value="Lamin Tail domain"/>
    <property type="match status" value="1"/>
</dbReference>
<evidence type="ECO:0000313" key="3">
    <source>
        <dbReference type="EMBL" id="NWK55549.1"/>
    </source>
</evidence>
<dbReference type="PROSITE" id="PS51841">
    <property type="entry name" value="LTD"/>
    <property type="match status" value="1"/>
</dbReference>
<dbReference type="InterPro" id="IPR059177">
    <property type="entry name" value="GH29D-like_dom"/>
</dbReference>
<evidence type="ECO:0000313" key="4">
    <source>
        <dbReference type="Proteomes" id="UP000557872"/>
    </source>
</evidence>
<proteinExistence type="predicted"/>
<dbReference type="InterPro" id="IPR036415">
    <property type="entry name" value="Lamin_tail_dom_sf"/>
</dbReference>
<dbReference type="InterPro" id="IPR001322">
    <property type="entry name" value="Lamin_tail_dom"/>
</dbReference>
<evidence type="ECO:0000256" key="1">
    <source>
        <dbReference type="SAM" id="MobiDB-lite"/>
    </source>
</evidence>
<dbReference type="InterPro" id="IPR014867">
    <property type="entry name" value="Spore_coat_CotH_CotH2/3/7"/>
</dbReference>
<organism evidence="3 4">
    <name type="scientific">Oceaniferula marina</name>
    <dbReference type="NCBI Taxonomy" id="2748318"/>
    <lineage>
        <taxon>Bacteria</taxon>
        <taxon>Pseudomonadati</taxon>
        <taxon>Verrucomicrobiota</taxon>
        <taxon>Verrucomicrobiia</taxon>
        <taxon>Verrucomicrobiales</taxon>
        <taxon>Verrucomicrobiaceae</taxon>
        <taxon>Oceaniferula</taxon>
    </lineage>
</organism>
<feature type="region of interest" description="Disordered" evidence="1">
    <location>
        <begin position="1125"/>
        <end position="1145"/>
    </location>
</feature>
<dbReference type="RefSeq" id="WP_178932060.1">
    <property type="nucleotide sequence ID" value="NZ_JACBAZ010000002.1"/>
</dbReference>
<keyword evidence="3" id="KW-0418">Kinase</keyword>
<dbReference type="Pfam" id="PF08757">
    <property type="entry name" value="CotH"/>
    <property type="match status" value="1"/>
</dbReference>
<evidence type="ECO:0000259" key="2">
    <source>
        <dbReference type="PROSITE" id="PS51841"/>
    </source>
</evidence>
<dbReference type="Pfam" id="PF00932">
    <property type="entry name" value="LTD"/>
    <property type="match status" value="1"/>
</dbReference>
<accession>A0A851GEE9</accession>
<dbReference type="AlphaFoldDB" id="A0A851GEE9"/>
<dbReference type="GO" id="GO:0016301">
    <property type="term" value="F:kinase activity"/>
    <property type="evidence" value="ECO:0007669"/>
    <property type="project" value="UniProtKB-KW"/>
</dbReference>
<feature type="region of interest" description="Disordered" evidence="1">
    <location>
        <begin position="741"/>
        <end position="763"/>
    </location>
</feature>
<keyword evidence="3" id="KW-0808">Transferase</keyword>
<name>A0A851GEE9_9BACT</name>
<dbReference type="EMBL" id="JACBAZ010000002">
    <property type="protein sequence ID" value="NWK55549.1"/>
    <property type="molecule type" value="Genomic_DNA"/>
</dbReference>
<feature type="domain" description="LTD" evidence="2">
    <location>
        <begin position="16"/>
        <end position="140"/>
    </location>
</feature>
<dbReference type="Pfam" id="PF13290">
    <property type="entry name" value="CHB_HEX_C_1"/>
    <property type="match status" value="2"/>
</dbReference>
<dbReference type="Proteomes" id="UP000557872">
    <property type="component" value="Unassembled WGS sequence"/>
</dbReference>
<dbReference type="Gene3D" id="2.60.120.260">
    <property type="entry name" value="Galactose-binding domain-like"/>
    <property type="match status" value="1"/>
</dbReference>
<dbReference type="SUPFAM" id="SSF74853">
    <property type="entry name" value="Lamin A/C globular tail domain"/>
    <property type="match status" value="1"/>
</dbReference>
<protein>
    <submittedName>
        <fullName evidence="3">CotH kinase family protein</fullName>
    </submittedName>
</protein>
<keyword evidence="4" id="KW-1185">Reference proteome</keyword>
<reference evidence="3 4" key="1">
    <citation type="submission" date="2020-07" db="EMBL/GenBank/DDBJ databases">
        <title>Roseicoccus Jingziensis gen. nov., sp. nov., isolated from coastal seawater.</title>
        <authorList>
            <person name="Feng X."/>
        </authorList>
    </citation>
    <scope>NUCLEOTIDE SEQUENCE [LARGE SCALE GENOMIC DNA]</scope>
    <source>
        <strain evidence="3 4">N1E253</strain>
    </source>
</reference>
<gene>
    <name evidence="3" type="ORF">HW115_07995</name>
</gene>